<protein>
    <submittedName>
        <fullName evidence="2">Os03g0575500 protein</fullName>
    </submittedName>
</protein>
<feature type="region of interest" description="Disordered" evidence="1">
    <location>
        <begin position="14"/>
        <end position="99"/>
    </location>
</feature>
<dbReference type="Proteomes" id="UP000059680">
    <property type="component" value="Chromosome 3"/>
</dbReference>
<accession>A0A0N7KHJ8</accession>
<gene>
    <name evidence="2" type="ordered locus">Os03g0575500</name>
    <name evidence="2" type="ORF">OSNPB_030575500</name>
</gene>
<evidence type="ECO:0000313" key="2">
    <source>
        <dbReference type="EMBL" id="BAS85017.1"/>
    </source>
</evidence>
<feature type="region of interest" description="Disordered" evidence="1">
    <location>
        <begin position="123"/>
        <end position="160"/>
    </location>
</feature>
<proteinExistence type="predicted"/>
<feature type="compositionally biased region" description="Gly residues" evidence="1">
    <location>
        <begin position="151"/>
        <end position="160"/>
    </location>
</feature>
<keyword evidence="3" id="KW-1185">Reference proteome</keyword>
<dbReference type="AlphaFoldDB" id="A0A0N7KHJ8"/>
<dbReference type="PaxDb" id="39947-A0A0N7KHJ8"/>
<dbReference type="InParanoid" id="A0A0N7KHJ8"/>
<dbReference type="ExpressionAtlas" id="A0A0N7KHJ8">
    <property type="expression patterns" value="baseline and differential"/>
</dbReference>
<reference evidence="2 3" key="2">
    <citation type="journal article" date="2013" name="Plant Cell Physiol.">
        <title>Rice Annotation Project Database (RAP-DB): an integrative and interactive database for rice genomics.</title>
        <authorList>
            <person name="Sakai H."/>
            <person name="Lee S.S."/>
            <person name="Tanaka T."/>
            <person name="Numa H."/>
            <person name="Kim J."/>
            <person name="Kawahara Y."/>
            <person name="Wakimoto H."/>
            <person name="Yang C.C."/>
            <person name="Iwamoto M."/>
            <person name="Abe T."/>
            <person name="Yamada Y."/>
            <person name="Muto A."/>
            <person name="Inokuchi H."/>
            <person name="Ikemura T."/>
            <person name="Matsumoto T."/>
            <person name="Sasaki T."/>
            <person name="Itoh T."/>
        </authorList>
    </citation>
    <scope>NUCLEOTIDE SEQUENCE [LARGE SCALE GENOMIC DNA]</scope>
    <source>
        <strain evidence="3">cv. Nipponbare</strain>
    </source>
</reference>
<reference evidence="2 3" key="3">
    <citation type="journal article" date="2013" name="Rice">
        <title>Improvement of the Oryza sativa Nipponbare reference genome using next generation sequence and optical map data.</title>
        <authorList>
            <person name="Kawahara Y."/>
            <person name="de la Bastide M."/>
            <person name="Hamilton J.P."/>
            <person name="Kanamori H."/>
            <person name="McCombie W.R."/>
            <person name="Ouyang S."/>
            <person name="Schwartz D.C."/>
            <person name="Tanaka T."/>
            <person name="Wu J."/>
            <person name="Zhou S."/>
            <person name="Childs K.L."/>
            <person name="Davidson R.M."/>
            <person name="Lin H."/>
            <person name="Quesada-Ocampo L."/>
            <person name="Vaillancourt B."/>
            <person name="Sakai H."/>
            <person name="Lee S.S."/>
            <person name="Kim J."/>
            <person name="Numa H."/>
            <person name="Itoh T."/>
            <person name="Buell C.R."/>
            <person name="Matsumoto T."/>
        </authorList>
    </citation>
    <scope>NUCLEOTIDE SEQUENCE [LARGE SCALE GENOMIC DNA]</scope>
    <source>
        <strain evidence="3">cv. Nipponbare</strain>
    </source>
</reference>
<reference evidence="3" key="1">
    <citation type="journal article" date="2005" name="Nature">
        <title>The map-based sequence of the rice genome.</title>
        <authorList>
            <consortium name="International rice genome sequencing project (IRGSP)"/>
            <person name="Matsumoto T."/>
            <person name="Wu J."/>
            <person name="Kanamori H."/>
            <person name="Katayose Y."/>
            <person name="Fujisawa M."/>
            <person name="Namiki N."/>
            <person name="Mizuno H."/>
            <person name="Yamamoto K."/>
            <person name="Antonio B.A."/>
            <person name="Baba T."/>
            <person name="Sakata K."/>
            <person name="Nagamura Y."/>
            <person name="Aoki H."/>
            <person name="Arikawa K."/>
            <person name="Arita K."/>
            <person name="Bito T."/>
            <person name="Chiden Y."/>
            <person name="Fujitsuka N."/>
            <person name="Fukunaka R."/>
            <person name="Hamada M."/>
            <person name="Harada C."/>
            <person name="Hayashi A."/>
            <person name="Hijishita S."/>
            <person name="Honda M."/>
            <person name="Hosokawa S."/>
            <person name="Ichikawa Y."/>
            <person name="Idonuma A."/>
            <person name="Iijima M."/>
            <person name="Ikeda M."/>
            <person name="Ikeno M."/>
            <person name="Ito K."/>
            <person name="Ito S."/>
            <person name="Ito T."/>
            <person name="Ito Y."/>
            <person name="Ito Y."/>
            <person name="Iwabuchi A."/>
            <person name="Kamiya K."/>
            <person name="Karasawa W."/>
            <person name="Kurita K."/>
            <person name="Katagiri S."/>
            <person name="Kikuta A."/>
            <person name="Kobayashi H."/>
            <person name="Kobayashi N."/>
            <person name="Machita K."/>
            <person name="Maehara T."/>
            <person name="Masukawa M."/>
            <person name="Mizubayashi T."/>
            <person name="Mukai Y."/>
            <person name="Nagasaki H."/>
            <person name="Nagata Y."/>
            <person name="Naito S."/>
            <person name="Nakashima M."/>
            <person name="Nakama Y."/>
            <person name="Nakamichi Y."/>
            <person name="Nakamura M."/>
            <person name="Meguro A."/>
            <person name="Negishi M."/>
            <person name="Ohta I."/>
            <person name="Ohta T."/>
            <person name="Okamoto M."/>
            <person name="Ono N."/>
            <person name="Saji S."/>
            <person name="Sakaguchi M."/>
            <person name="Sakai K."/>
            <person name="Shibata M."/>
            <person name="Shimokawa T."/>
            <person name="Song J."/>
            <person name="Takazaki Y."/>
            <person name="Terasawa K."/>
            <person name="Tsugane M."/>
            <person name="Tsuji K."/>
            <person name="Ueda S."/>
            <person name="Waki K."/>
            <person name="Yamagata H."/>
            <person name="Yamamoto M."/>
            <person name="Yamamoto S."/>
            <person name="Yamane H."/>
            <person name="Yoshiki S."/>
            <person name="Yoshihara R."/>
            <person name="Yukawa K."/>
            <person name="Zhong H."/>
            <person name="Yano M."/>
            <person name="Yuan Q."/>
            <person name="Ouyang S."/>
            <person name="Liu J."/>
            <person name="Jones K.M."/>
            <person name="Gansberger K."/>
            <person name="Moffat K."/>
            <person name="Hill J."/>
            <person name="Bera J."/>
            <person name="Fadrosh D."/>
            <person name="Jin S."/>
            <person name="Johri S."/>
            <person name="Kim M."/>
            <person name="Overton L."/>
            <person name="Reardon M."/>
            <person name="Tsitrin T."/>
            <person name="Vuong H."/>
            <person name="Weaver B."/>
            <person name="Ciecko A."/>
            <person name="Tallon L."/>
            <person name="Jackson J."/>
            <person name="Pai G."/>
            <person name="Aken S.V."/>
            <person name="Utterback T."/>
            <person name="Reidmuller S."/>
            <person name="Feldblyum T."/>
            <person name="Hsiao J."/>
            <person name="Zismann V."/>
            <person name="Iobst S."/>
            <person name="de Vazeille A.R."/>
            <person name="Buell C.R."/>
            <person name="Ying K."/>
            <person name="Li Y."/>
            <person name="Lu T."/>
            <person name="Huang Y."/>
            <person name="Zhao Q."/>
            <person name="Feng Q."/>
            <person name="Zhang L."/>
            <person name="Zhu J."/>
            <person name="Weng Q."/>
            <person name="Mu J."/>
            <person name="Lu Y."/>
            <person name="Fan D."/>
            <person name="Liu Y."/>
            <person name="Guan J."/>
            <person name="Zhang Y."/>
            <person name="Yu S."/>
            <person name="Liu X."/>
            <person name="Zhang Y."/>
            <person name="Hong G."/>
            <person name="Han B."/>
            <person name="Choisne N."/>
            <person name="Demange N."/>
            <person name="Orjeda G."/>
            <person name="Samain S."/>
            <person name="Cattolico L."/>
            <person name="Pelletier E."/>
            <person name="Couloux A."/>
            <person name="Segurens B."/>
            <person name="Wincker P."/>
            <person name="D'Hont A."/>
            <person name="Scarpelli C."/>
            <person name="Weissenbach J."/>
            <person name="Salanoubat M."/>
            <person name="Quetier F."/>
            <person name="Yu Y."/>
            <person name="Kim H.R."/>
            <person name="Rambo T."/>
            <person name="Currie J."/>
            <person name="Collura K."/>
            <person name="Luo M."/>
            <person name="Yang T."/>
            <person name="Ammiraju J.S.S."/>
            <person name="Engler F."/>
            <person name="Soderlund C."/>
            <person name="Wing R.A."/>
            <person name="Palmer L.E."/>
            <person name="de la Bastide M."/>
            <person name="Spiegel L."/>
            <person name="Nascimento L."/>
            <person name="Zutavern T."/>
            <person name="O'Shaughnessy A."/>
            <person name="Dike S."/>
            <person name="Dedhia N."/>
            <person name="Preston R."/>
            <person name="Balija V."/>
            <person name="McCombie W.R."/>
            <person name="Chow T."/>
            <person name="Chen H."/>
            <person name="Chung M."/>
            <person name="Chen C."/>
            <person name="Shaw J."/>
            <person name="Wu H."/>
            <person name="Hsiao K."/>
            <person name="Chao Y."/>
            <person name="Chu M."/>
            <person name="Cheng C."/>
            <person name="Hour A."/>
            <person name="Lee P."/>
            <person name="Lin S."/>
            <person name="Lin Y."/>
            <person name="Liou J."/>
            <person name="Liu S."/>
            <person name="Hsing Y."/>
            <person name="Raghuvanshi S."/>
            <person name="Mohanty A."/>
            <person name="Bharti A.K."/>
            <person name="Gaur A."/>
            <person name="Gupta V."/>
            <person name="Kumar D."/>
            <person name="Ravi V."/>
            <person name="Vij S."/>
            <person name="Kapur A."/>
            <person name="Khurana P."/>
            <person name="Khurana P."/>
            <person name="Khurana J.P."/>
            <person name="Tyagi A.K."/>
            <person name="Gaikwad K."/>
            <person name="Singh A."/>
            <person name="Dalal V."/>
            <person name="Srivastava S."/>
            <person name="Dixit A."/>
            <person name="Pal A.K."/>
            <person name="Ghazi I.A."/>
            <person name="Yadav M."/>
            <person name="Pandit A."/>
            <person name="Bhargava A."/>
            <person name="Sureshbabu K."/>
            <person name="Batra K."/>
            <person name="Sharma T.R."/>
            <person name="Mohapatra T."/>
            <person name="Singh N.K."/>
            <person name="Messing J."/>
            <person name="Nelson A.B."/>
            <person name="Fuks G."/>
            <person name="Kavchok S."/>
            <person name="Keizer G."/>
            <person name="Linton E."/>
            <person name="Llaca V."/>
            <person name="Song R."/>
            <person name="Tanyolac B."/>
            <person name="Young S."/>
            <person name="Ho-Il K."/>
            <person name="Hahn J.H."/>
            <person name="Sangsakoo G."/>
            <person name="Vanavichit A."/>
            <person name="de Mattos Luiz.A.T."/>
            <person name="Zimmer P.D."/>
            <person name="Malone G."/>
            <person name="Dellagostin O."/>
            <person name="de Oliveira A.C."/>
            <person name="Bevan M."/>
            <person name="Bancroft I."/>
            <person name="Minx P."/>
            <person name="Cordum H."/>
            <person name="Wilson R."/>
            <person name="Cheng Z."/>
            <person name="Jin W."/>
            <person name="Jiang J."/>
            <person name="Leong S.A."/>
            <person name="Iwama H."/>
            <person name="Gojobori T."/>
            <person name="Itoh T."/>
            <person name="Niimura Y."/>
            <person name="Fujii Y."/>
            <person name="Habara T."/>
            <person name="Sakai H."/>
            <person name="Sato Y."/>
            <person name="Wilson G."/>
            <person name="Kumar K."/>
            <person name="McCouch S."/>
            <person name="Juretic N."/>
            <person name="Hoen D."/>
            <person name="Wright S."/>
            <person name="Bruskiewich R."/>
            <person name="Bureau T."/>
            <person name="Miyao A."/>
            <person name="Hirochika H."/>
            <person name="Nishikawa T."/>
            <person name="Kadowaki K."/>
            <person name="Sugiura M."/>
            <person name="Burr B."/>
            <person name="Sasaki T."/>
        </authorList>
    </citation>
    <scope>NUCLEOTIDE SEQUENCE [LARGE SCALE GENOMIC DNA]</scope>
    <source>
        <strain evidence="3">cv. Nipponbare</strain>
    </source>
</reference>
<dbReference type="EMBL" id="AP014959">
    <property type="protein sequence ID" value="BAS85017.1"/>
    <property type="molecule type" value="Genomic_DNA"/>
</dbReference>
<evidence type="ECO:0000256" key="1">
    <source>
        <dbReference type="SAM" id="MobiDB-lite"/>
    </source>
</evidence>
<feature type="non-terminal residue" evidence="2">
    <location>
        <position position="1"/>
    </location>
</feature>
<evidence type="ECO:0000313" key="3">
    <source>
        <dbReference type="Proteomes" id="UP000059680"/>
    </source>
</evidence>
<sequence>LSLVTSLSSLSLSLHLSPPHNGGGLVEADRRQKGRPQQWEGRRRQRPPLRSIQREGRWRWSDGLGFAAAPSPMPDLAGREVAAPPSRPLHPAGGDAAAARQLWRRRPLCQIWPEGMRWRLATGGVAAREESRPSSSTSGDGGFPRQRSSSGDGGGGGDGS</sequence>
<organism evidence="2 3">
    <name type="scientific">Oryza sativa subsp. japonica</name>
    <name type="common">Rice</name>
    <dbReference type="NCBI Taxonomy" id="39947"/>
    <lineage>
        <taxon>Eukaryota</taxon>
        <taxon>Viridiplantae</taxon>
        <taxon>Streptophyta</taxon>
        <taxon>Embryophyta</taxon>
        <taxon>Tracheophyta</taxon>
        <taxon>Spermatophyta</taxon>
        <taxon>Magnoliopsida</taxon>
        <taxon>Liliopsida</taxon>
        <taxon>Poales</taxon>
        <taxon>Poaceae</taxon>
        <taxon>BOP clade</taxon>
        <taxon>Oryzoideae</taxon>
        <taxon>Oryzeae</taxon>
        <taxon>Oryzinae</taxon>
        <taxon>Oryza</taxon>
        <taxon>Oryza sativa</taxon>
    </lineage>
</organism>
<name>A0A0N7KHJ8_ORYSJ</name>
<dbReference type="Gramene" id="Os03t0575500-01">
    <property type="protein sequence ID" value="Os03t0575500-01"/>
    <property type="gene ID" value="Os03g0575500"/>
</dbReference>